<dbReference type="InterPro" id="IPR022138">
    <property type="entry name" value="DUF3670"/>
</dbReference>
<keyword evidence="1" id="KW-0378">Hydrolase</keyword>
<protein>
    <submittedName>
        <fullName evidence="4">ATP-dependent helicase</fullName>
    </submittedName>
</protein>
<keyword evidence="5" id="KW-1185">Reference proteome</keyword>
<dbReference type="Gene3D" id="3.40.50.10810">
    <property type="entry name" value="Tandem AAA-ATPase domain"/>
    <property type="match status" value="1"/>
</dbReference>
<evidence type="ECO:0000259" key="3">
    <source>
        <dbReference type="PROSITE" id="PS51194"/>
    </source>
</evidence>
<dbReference type="InterPro" id="IPR000330">
    <property type="entry name" value="SNF2_N"/>
</dbReference>
<dbReference type="InterPro" id="IPR038718">
    <property type="entry name" value="SNF2-like_sf"/>
</dbReference>
<dbReference type="AlphaFoldDB" id="A0A2W2BQQ4"/>
<feature type="domain" description="Helicase ATP-binding" evidence="2">
    <location>
        <begin position="380"/>
        <end position="535"/>
    </location>
</feature>
<accession>A0A2W2BQQ4</accession>
<dbReference type="Gene3D" id="3.40.50.300">
    <property type="entry name" value="P-loop containing nucleotide triphosphate hydrolases"/>
    <property type="match status" value="1"/>
</dbReference>
<evidence type="ECO:0000313" key="4">
    <source>
        <dbReference type="EMBL" id="PZF87730.1"/>
    </source>
</evidence>
<feature type="domain" description="Helicase C-terminal" evidence="3">
    <location>
        <begin position="661"/>
        <end position="816"/>
    </location>
</feature>
<keyword evidence="4" id="KW-0547">Nucleotide-binding</keyword>
<dbReference type="InterPro" id="IPR001650">
    <property type="entry name" value="Helicase_C-like"/>
</dbReference>
<organism evidence="4 5">
    <name type="scientific">Micromonospora endophytica</name>
    <dbReference type="NCBI Taxonomy" id="515350"/>
    <lineage>
        <taxon>Bacteria</taxon>
        <taxon>Bacillati</taxon>
        <taxon>Actinomycetota</taxon>
        <taxon>Actinomycetes</taxon>
        <taxon>Micromonosporales</taxon>
        <taxon>Micromonosporaceae</taxon>
        <taxon>Micromonospora</taxon>
    </lineage>
</organism>
<dbReference type="PROSITE" id="PS51192">
    <property type="entry name" value="HELICASE_ATP_BIND_1"/>
    <property type="match status" value="1"/>
</dbReference>
<dbReference type="Proteomes" id="UP000248627">
    <property type="component" value="Unassembled WGS sequence"/>
</dbReference>
<dbReference type="Pfam" id="PF00271">
    <property type="entry name" value="Helicase_C"/>
    <property type="match status" value="1"/>
</dbReference>
<dbReference type="Pfam" id="PF12419">
    <property type="entry name" value="DUF3670"/>
    <property type="match status" value="1"/>
</dbReference>
<dbReference type="CDD" id="cd18793">
    <property type="entry name" value="SF2_C_SNF"/>
    <property type="match status" value="1"/>
</dbReference>
<dbReference type="InterPro" id="IPR027417">
    <property type="entry name" value="P-loop_NTPase"/>
</dbReference>
<evidence type="ECO:0000256" key="1">
    <source>
        <dbReference type="ARBA" id="ARBA00022801"/>
    </source>
</evidence>
<dbReference type="SMART" id="SM00490">
    <property type="entry name" value="HELICc"/>
    <property type="match status" value="1"/>
</dbReference>
<reference evidence="4 5" key="1">
    <citation type="submission" date="2018-01" db="EMBL/GenBank/DDBJ databases">
        <title>Draft genome sequence of Jishengella endophytica.</title>
        <authorList>
            <person name="Sahin N."/>
            <person name="Ay H."/>
            <person name="Saygin H."/>
        </authorList>
    </citation>
    <scope>NUCLEOTIDE SEQUENCE [LARGE SCALE GENOMIC DNA]</scope>
    <source>
        <strain evidence="4 5">DSM 45430</strain>
    </source>
</reference>
<dbReference type="InterPro" id="IPR049730">
    <property type="entry name" value="SNF2/RAD54-like_C"/>
</dbReference>
<dbReference type="Pfam" id="PF00176">
    <property type="entry name" value="SNF2-rel_dom"/>
    <property type="match status" value="1"/>
</dbReference>
<keyword evidence="4" id="KW-0347">Helicase</keyword>
<name>A0A2W2BQQ4_9ACTN</name>
<dbReference type="InterPro" id="IPR014001">
    <property type="entry name" value="Helicase_ATP-bd"/>
</dbReference>
<sequence length="831" mass="90526">MICSPSSRPLWICWNCSLRSYVAFAMRSTVGGQRQPRDRQLALLWFPFRKGRHVNDLDQLLVAPDSRATVTDRWATLSQGGEERRVPLAQLLEALVTARRDGLLTARPLLDLSDAALRALQAVAERRIVRHAGSGRWQLSATDRDETVDWFVDAFVAGSGVDNGPGLTLAVHVSDDGRAELGPTAAASDRRTTDTLRAAAGIWDPVGRLAMGTPRTELTGAEVAELLDPALRDTLAEAGVHIAWAPGVASATVAVSLDEDGSLDWQLRIPAGRLTPQEITELAASQRPLVRVRGAWVVNDPRQLARLQRPKPRKLAPGEQAATVLSGSLTRGDEVTPLTDSAAARRQLAVLTAPPAAVAPPRALDATLRNYQIEGLAWLLRNAELGLGSCLADDMGLGKTVSAIAFHLALRERGATEPTLVVCPASVLSTWEREIRRFAPSQRVARYHGAARVLDQDADVVVTTYATARNDHDRLRAVRWGLAIADEAQTMKNDSTKTAHALRGIPSVHRLALSGTPIQNRLEDLWALLDWTTPGLLGSKSAFRRHFAGPIRNATEAPRIQLAKLTNLVALRRRKDDPAIAPELPAKTISDQAVALTAEQIGLYQAVVDDSLTTIADLDENARRGRILALLTALKQICNHPAQYLKETEPELPGRSGKLDALTEIIDITSAEESPALVFTQFVAMGRLIVDHLRARGIGVDFLHGGLDITQRQRLIDDFQHGVLANLVLSTHAAGTGLTLTRAEHVIHYDMWWNPAVEDQATDRAYRIGQTHPVQVHRLVCEGTLEERIDTILRTKRALSESIIDDDAAFRIADLDDAALASLVRWNGAAA</sequence>
<evidence type="ECO:0000259" key="2">
    <source>
        <dbReference type="PROSITE" id="PS51192"/>
    </source>
</evidence>
<dbReference type="PROSITE" id="PS51194">
    <property type="entry name" value="HELICASE_CTER"/>
    <property type="match status" value="1"/>
</dbReference>
<dbReference type="SMART" id="SM00487">
    <property type="entry name" value="DEXDc"/>
    <property type="match status" value="1"/>
</dbReference>
<dbReference type="EMBL" id="POTX01000259">
    <property type="protein sequence ID" value="PZF87730.1"/>
    <property type="molecule type" value="Genomic_DNA"/>
</dbReference>
<dbReference type="GO" id="GO:0004386">
    <property type="term" value="F:helicase activity"/>
    <property type="evidence" value="ECO:0007669"/>
    <property type="project" value="UniProtKB-KW"/>
</dbReference>
<proteinExistence type="predicted"/>
<keyword evidence="4" id="KW-0067">ATP-binding</keyword>
<dbReference type="GO" id="GO:0016787">
    <property type="term" value="F:hydrolase activity"/>
    <property type="evidence" value="ECO:0007669"/>
    <property type="project" value="UniProtKB-KW"/>
</dbReference>
<comment type="caution">
    <text evidence="4">The sequence shown here is derived from an EMBL/GenBank/DDBJ whole genome shotgun (WGS) entry which is preliminary data.</text>
</comment>
<dbReference type="SUPFAM" id="SSF52540">
    <property type="entry name" value="P-loop containing nucleoside triphosphate hydrolases"/>
    <property type="match status" value="2"/>
</dbReference>
<dbReference type="GO" id="GO:0005524">
    <property type="term" value="F:ATP binding"/>
    <property type="evidence" value="ECO:0007669"/>
    <property type="project" value="InterPro"/>
</dbReference>
<gene>
    <name evidence="4" type="ORF">C1I93_25875</name>
</gene>
<evidence type="ECO:0000313" key="5">
    <source>
        <dbReference type="Proteomes" id="UP000248627"/>
    </source>
</evidence>
<dbReference type="PANTHER" id="PTHR10799">
    <property type="entry name" value="SNF2/RAD54 HELICASE FAMILY"/>
    <property type="match status" value="1"/>
</dbReference>